<protein>
    <recommendedName>
        <fullName evidence="4">glucan endo-1,3-beta-D-glucosidase</fullName>
        <ecNumber evidence="4">3.2.1.39</ecNumber>
    </recommendedName>
    <alternativeName>
        <fullName evidence="14">(1-&gt;3)-beta-glucan endohydrolase</fullName>
    </alternativeName>
    <alternativeName>
        <fullName evidence="15">Beta-1,3-endoglucanase</fullName>
    </alternativeName>
</protein>
<evidence type="ECO:0000256" key="2">
    <source>
        <dbReference type="ARBA" id="ARBA00004609"/>
    </source>
</evidence>
<dbReference type="SUPFAM" id="SSF51445">
    <property type="entry name" value="(Trans)glycosidases"/>
    <property type="match status" value="1"/>
</dbReference>
<dbReference type="PANTHER" id="PTHR31044">
    <property type="entry name" value="BETA-1,3 GLUCANASE"/>
    <property type="match status" value="1"/>
</dbReference>
<comment type="catalytic activity">
    <reaction evidence="1">
        <text>Hydrolysis of (1-&gt;3)-beta-D-glucosidic linkages in (1-&gt;3)-beta-D-glucans.</text>
        <dbReference type="EC" id="3.2.1.39"/>
    </reaction>
</comment>
<evidence type="ECO:0000256" key="17">
    <source>
        <dbReference type="SAM" id="MobiDB-lite"/>
    </source>
</evidence>
<evidence type="ECO:0000313" key="21">
    <source>
        <dbReference type="Proteomes" id="UP000813462"/>
    </source>
</evidence>
<keyword evidence="8" id="KW-0378">Hydrolase</keyword>
<keyword evidence="18" id="KW-0812">Transmembrane</keyword>
<evidence type="ECO:0000313" key="20">
    <source>
        <dbReference type="EMBL" id="KAH7511200.1"/>
    </source>
</evidence>
<dbReference type="SMART" id="SM00768">
    <property type="entry name" value="X8"/>
    <property type="match status" value="1"/>
</dbReference>
<feature type="region of interest" description="Disordered" evidence="17">
    <location>
        <begin position="283"/>
        <end position="347"/>
    </location>
</feature>
<keyword evidence="12" id="KW-0449">Lipoprotein</keyword>
<evidence type="ECO:0000256" key="6">
    <source>
        <dbReference type="ARBA" id="ARBA00022622"/>
    </source>
</evidence>
<feature type="compositionally biased region" description="Polar residues" evidence="17">
    <location>
        <begin position="334"/>
        <end position="345"/>
    </location>
</feature>
<dbReference type="InterPro" id="IPR044788">
    <property type="entry name" value="X8_dom_prot"/>
</dbReference>
<evidence type="ECO:0000256" key="4">
    <source>
        <dbReference type="ARBA" id="ARBA00012780"/>
    </source>
</evidence>
<dbReference type="Gene3D" id="3.20.20.80">
    <property type="entry name" value="Glycosidases"/>
    <property type="match status" value="1"/>
</dbReference>
<comment type="caution">
    <text evidence="20">The sequence shown here is derived from an EMBL/GenBank/DDBJ whole genome shotgun (WGS) entry which is preliminary data.</text>
</comment>
<evidence type="ECO:0000259" key="19">
    <source>
        <dbReference type="SMART" id="SM00768"/>
    </source>
</evidence>
<dbReference type="GO" id="GO:0098552">
    <property type="term" value="C:side of membrane"/>
    <property type="evidence" value="ECO:0007669"/>
    <property type="project" value="UniProtKB-KW"/>
</dbReference>
<evidence type="ECO:0000256" key="10">
    <source>
        <dbReference type="ARBA" id="ARBA00023157"/>
    </source>
</evidence>
<dbReference type="FunFam" id="1.20.58.1040:FF:000001">
    <property type="entry name" value="Glucan endo-1,3-beta-glucosidase 4"/>
    <property type="match status" value="1"/>
</dbReference>
<dbReference type="InterPro" id="IPR017853">
    <property type="entry name" value="GH"/>
</dbReference>
<evidence type="ECO:0000256" key="9">
    <source>
        <dbReference type="ARBA" id="ARBA00023136"/>
    </source>
</evidence>
<evidence type="ECO:0000256" key="3">
    <source>
        <dbReference type="ARBA" id="ARBA00008773"/>
    </source>
</evidence>
<gene>
    <name evidence="20" type="ORF">FEM48_ZijujUnG0035000</name>
</gene>
<evidence type="ECO:0000256" key="12">
    <source>
        <dbReference type="ARBA" id="ARBA00023288"/>
    </source>
</evidence>
<proteinExistence type="inferred from homology"/>
<keyword evidence="13" id="KW-0326">Glycosidase</keyword>
<dbReference type="GO" id="GO:0009506">
    <property type="term" value="C:plasmodesma"/>
    <property type="evidence" value="ECO:0007669"/>
    <property type="project" value="UniProtKB-ARBA"/>
</dbReference>
<dbReference type="PANTHER" id="PTHR31044:SF140">
    <property type="entry name" value="EXPRESSED PROTEIN"/>
    <property type="match status" value="1"/>
</dbReference>
<dbReference type="Pfam" id="PF00332">
    <property type="entry name" value="Glyco_hydro_17"/>
    <property type="match status" value="1"/>
</dbReference>
<reference evidence="20" key="1">
    <citation type="journal article" date="2021" name="Front. Plant Sci.">
        <title>Chromosome-Scale Genome Assembly for Chinese Sour Jujube and Insights Into Its Genome Evolution and Domestication Signature.</title>
        <authorList>
            <person name="Shen L.-Y."/>
            <person name="Luo H."/>
            <person name="Wang X.-L."/>
            <person name="Wang X.-M."/>
            <person name="Qiu X.-J."/>
            <person name="Liu H."/>
            <person name="Zhou S.-S."/>
            <person name="Jia K.-H."/>
            <person name="Nie S."/>
            <person name="Bao Y.-T."/>
            <person name="Zhang R.-G."/>
            <person name="Yun Q.-Z."/>
            <person name="Chai Y.-H."/>
            <person name="Lu J.-Y."/>
            <person name="Li Y."/>
            <person name="Zhao S.-W."/>
            <person name="Mao J.-F."/>
            <person name="Jia S.-G."/>
            <person name="Mao Y.-M."/>
        </authorList>
    </citation>
    <scope>NUCLEOTIDE SEQUENCE</scope>
    <source>
        <strain evidence="20">AT0</strain>
        <tissue evidence="20">Leaf</tissue>
    </source>
</reference>
<accession>A0A978U9G5</accession>
<feature type="transmembrane region" description="Helical" evidence="18">
    <location>
        <begin position="65"/>
        <end position="84"/>
    </location>
</feature>
<evidence type="ECO:0000256" key="1">
    <source>
        <dbReference type="ARBA" id="ARBA00000382"/>
    </source>
</evidence>
<dbReference type="Pfam" id="PF07983">
    <property type="entry name" value="X8"/>
    <property type="match status" value="1"/>
</dbReference>
<keyword evidence="7" id="KW-0732">Signal</keyword>
<dbReference type="GO" id="GO:0005975">
    <property type="term" value="P:carbohydrate metabolic process"/>
    <property type="evidence" value="ECO:0007669"/>
    <property type="project" value="InterPro"/>
</dbReference>
<keyword evidence="6" id="KW-0336">GPI-anchor</keyword>
<dbReference type="AlphaFoldDB" id="A0A978U9G5"/>
<evidence type="ECO:0000256" key="11">
    <source>
        <dbReference type="ARBA" id="ARBA00023180"/>
    </source>
</evidence>
<dbReference type="EMBL" id="JAEACU010000195">
    <property type="protein sequence ID" value="KAH7511200.1"/>
    <property type="molecule type" value="Genomic_DNA"/>
</dbReference>
<evidence type="ECO:0000256" key="8">
    <source>
        <dbReference type="ARBA" id="ARBA00022801"/>
    </source>
</evidence>
<dbReference type="GO" id="GO:0042973">
    <property type="term" value="F:glucan endo-1,3-beta-D-glucosidase activity"/>
    <property type="evidence" value="ECO:0007669"/>
    <property type="project" value="UniProtKB-EC"/>
</dbReference>
<keyword evidence="5" id="KW-1003">Cell membrane</keyword>
<dbReference type="GO" id="GO:0005886">
    <property type="term" value="C:plasma membrane"/>
    <property type="evidence" value="ECO:0007669"/>
    <property type="project" value="UniProtKB-SubCell"/>
</dbReference>
<keyword evidence="11" id="KW-0325">Glycoprotein</keyword>
<feature type="domain" description="X8" evidence="19">
    <location>
        <begin position="402"/>
        <end position="485"/>
    </location>
</feature>
<comment type="subcellular location">
    <subcellularLocation>
        <location evidence="2">Cell membrane</location>
        <topology evidence="2">Lipid-anchor</topology>
        <topology evidence="2">GPI-anchor</topology>
    </subcellularLocation>
</comment>
<keyword evidence="10" id="KW-1015">Disulfide bond</keyword>
<comment type="similarity">
    <text evidence="3 16">Belongs to the glycosyl hydrolase 17 family.</text>
</comment>
<dbReference type="EC" id="3.2.1.39" evidence="4"/>
<name>A0A978U9G5_ZIZJJ</name>
<dbReference type="InterPro" id="IPR012946">
    <property type="entry name" value="X8"/>
</dbReference>
<keyword evidence="9 18" id="KW-0472">Membrane</keyword>
<evidence type="ECO:0000256" key="5">
    <source>
        <dbReference type="ARBA" id="ARBA00022475"/>
    </source>
</evidence>
<dbReference type="InterPro" id="IPR000490">
    <property type="entry name" value="Glyco_hydro_17"/>
</dbReference>
<evidence type="ECO:0000256" key="13">
    <source>
        <dbReference type="ARBA" id="ARBA00023295"/>
    </source>
</evidence>
<dbReference type="Gene3D" id="1.20.58.1040">
    <property type="match status" value="1"/>
</dbReference>
<evidence type="ECO:0000256" key="15">
    <source>
        <dbReference type="ARBA" id="ARBA00033417"/>
    </source>
</evidence>
<keyword evidence="18" id="KW-1133">Transmembrane helix</keyword>
<evidence type="ECO:0000256" key="14">
    <source>
        <dbReference type="ARBA" id="ARBA00033335"/>
    </source>
</evidence>
<organism evidence="20 21">
    <name type="scientific">Ziziphus jujuba var. spinosa</name>
    <dbReference type="NCBI Taxonomy" id="714518"/>
    <lineage>
        <taxon>Eukaryota</taxon>
        <taxon>Viridiplantae</taxon>
        <taxon>Streptophyta</taxon>
        <taxon>Embryophyta</taxon>
        <taxon>Tracheophyta</taxon>
        <taxon>Spermatophyta</taxon>
        <taxon>Magnoliopsida</taxon>
        <taxon>eudicotyledons</taxon>
        <taxon>Gunneridae</taxon>
        <taxon>Pentapetalae</taxon>
        <taxon>rosids</taxon>
        <taxon>fabids</taxon>
        <taxon>Rosales</taxon>
        <taxon>Rhamnaceae</taxon>
        <taxon>Paliureae</taxon>
        <taxon>Ziziphus</taxon>
    </lineage>
</organism>
<evidence type="ECO:0000256" key="7">
    <source>
        <dbReference type="ARBA" id="ARBA00022729"/>
    </source>
</evidence>
<evidence type="ECO:0000256" key="18">
    <source>
        <dbReference type="SAM" id="Phobius"/>
    </source>
</evidence>
<evidence type="ECO:0000256" key="16">
    <source>
        <dbReference type="RuleBase" id="RU004335"/>
    </source>
</evidence>
<sequence>MAYTLPTPHFALLPRVPRCPEIGHSLDCRVIHWRLEMENVSTAVEWLGSLSCLIRSWVTADMLKIVLLLMLFHFFFFSSLGLTGTGQESINLLSVHDTTSEVLQASSHSGRPIAVSVSAEDLNDVSNSVLMAETWLRTHILSHYPAAQITTIVVGNTVLCQKDQKRNLGLVLPSLKNIHHSLARWALEKDIKVSAAFSSGCLDPYSASYRGDIAEKFIRPLLDFLQGINSSYSVNPPPNFTPLPEEAMNLVSSHMECMKNLGIFQLNNKINVLLTSPKERKHMTRKLSSLNPNSVLDPFPARPTPLPKTADPPLHSSIGYSIPANVAKHPHPPVSQTASPPQAFQSPPLAQIVSQPPLSFPFAPERPFDPATPPPFSFSLPPCSPSYPVAPAPEIGGVVQKLWCVAKPNVPADTLQEAMDYACGPGGADCDEIMPHGNCYSPDTVVAHASYAFNSYWQKTKRNGGSCSFGGTAMLINNDPSKHAFFTVVLFSPEEIAVKMATEVIVSFATVDVGICDSEVDDMVHL</sequence>
<dbReference type="Proteomes" id="UP000813462">
    <property type="component" value="Unassembled WGS sequence"/>
</dbReference>